<evidence type="ECO:0000256" key="1">
    <source>
        <dbReference type="SAM" id="MobiDB-lite"/>
    </source>
</evidence>
<feature type="region of interest" description="Disordered" evidence="1">
    <location>
        <begin position="71"/>
        <end position="109"/>
    </location>
</feature>
<sequence length="134" mass="14409">MFSSATYPLQQSRSGTPNTEDMMGHGEALGVSNSAFKKHFDEALSQPTEDPVEGGVSFGLFAPVGVTWESNREPEFVSEESSVGSDDSEPQMKEEDGERGGVSSQGINTRHSSQACIELAIRISHIKSLQLCSV</sequence>
<protein>
    <submittedName>
        <fullName evidence="2">Uncharacterized protein</fullName>
    </submittedName>
</protein>
<feature type="compositionally biased region" description="Polar residues" evidence="1">
    <location>
        <begin position="1"/>
        <end position="19"/>
    </location>
</feature>
<feature type="region of interest" description="Disordered" evidence="1">
    <location>
        <begin position="1"/>
        <end position="26"/>
    </location>
</feature>
<reference evidence="2" key="1">
    <citation type="submission" date="2022-07" db="EMBL/GenBank/DDBJ databases">
        <title>Chromosome-level genome of Muraenolepis orangiensis.</title>
        <authorList>
            <person name="Kim J."/>
        </authorList>
    </citation>
    <scope>NUCLEOTIDE SEQUENCE</scope>
    <source>
        <strain evidence="2">KU_S4_2022</strain>
        <tissue evidence="2">Muscle</tissue>
    </source>
</reference>
<proteinExistence type="predicted"/>
<keyword evidence="3" id="KW-1185">Reference proteome</keyword>
<dbReference type="EMBL" id="JANIIK010000034">
    <property type="protein sequence ID" value="KAJ3615103.1"/>
    <property type="molecule type" value="Genomic_DNA"/>
</dbReference>
<name>A0A9Q0IYN3_9TELE</name>
<organism evidence="2 3">
    <name type="scientific">Muraenolepis orangiensis</name>
    <name type="common">Patagonian moray cod</name>
    <dbReference type="NCBI Taxonomy" id="630683"/>
    <lineage>
        <taxon>Eukaryota</taxon>
        <taxon>Metazoa</taxon>
        <taxon>Chordata</taxon>
        <taxon>Craniata</taxon>
        <taxon>Vertebrata</taxon>
        <taxon>Euteleostomi</taxon>
        <taxon>Actinopterygii</taxon>
        <taxon>Neopterygii</taxon>
        <taxon>Teleostei</taxon>
        <taxon>Neoteleostei</taxon>
        <taxon>Acanthomorphata</taxon>
        <taxon>Zeiogadaria</taxon>
        <taxon>Gadariae</taxon>
        <taxon>Gadiformes</taxon>
        <taxon>Muraenolepidoidei</taxon>
        <taxon>Muraenolepididae</taxon>
        <taxon>Muraenolepis</taxon>
    </lineage>
</organism>
<evidence type="ECO:0000313" key="2">
    <source>
        <dbReference type="EMBL" id="KAJ3615103.1"/>
    </source>
</evidence>
<evidence type="ECO:0000313" key="3">
    <source>
        <dbReference type="Proteomes" id="UP001148018"/>
    </source>
</evidence>
<gene>
    <name evidence="2" type="ORF">NHX12_018671</name>
</gene>
<dbReference type="Proteomes" id="UP001148018">
    <property type="component" value="Unassembled WGS sequence"/>
</dbReference>
<accession>A0A9Q0IYN3</accession>
<feature type="compositionally biased region" description="Basic and acidic residues" evidence="1">
    <location>
        <begin position="90"/>
        <end position="99"/>
    </location>
</feature>
<dbReference type="AlphaFoldDB" id="A0A9Q0IYN3"/>
<comment type="caution">
    <text evidence="2">The sequence shown here is derived from an EMBL/GenBank/DDBJ whole genome shotgun (WGS) entry which is preliminary data.</text>
</comment>